<dbReference type="InterPro" id="IPR001544">
    <property type="entry name" value="Aminotrans_IV"/>
</dbReference>
<evidence type="ECO:0000256" key="1">
    <source>
        <dbReference type="ARBA" id="ARBA00001933"/>
    </source>
</evidence>
<comment type="caution">
    <text evidence="4">The sequence shown here is derived from an EMBL/GenBank/DDBJ whole genome shotgun (WGS) entry which is preliminary data.</text>
</comment>
<name>A0A0F9GKZ9_9ZZZZ</name>
<protein>
    <recommendedName>
        <fullName evidence="5">D-amino-acid transaminase</fullName>
    </recommendedName>
</protein>
<dbReference type="Gene3D" id="3.30.470.10">
    <property type="match status" value="1"/>
</dbReference>
<feature type="non-terminal residue" evidence="4">
    <location>
        <position position="259"/>
    </location>
</feature>
<evidence type="ECO:0008006" key="5">
    <source>
        <dbReference type="Google" id="ProtNLM"/>
    </source>
</evidence>
<dbReference type="GO" id="GO:0003824">
    <property type="term" value="F:catalytic activity"/>
    <property type="evidence" value="ECO:0007669"/>
    <property type="project" value="InterPro"/>
</dbReference>
<dbReference type="GO" id="GO:0046394">
    <property type="term" value="P:carboxylic acid biosynthetic process"/>
    <property type="evidence" value="ECO:0007669"/>
    <property type="project" value="UniProtKB-ARBA"/>
</dbReference>
<sequence length="259" mass="28820">MPELAYLNGKILPIKKATVPIEDRGYQFGDAVYEFIASYKGRMFCVEEHLDRLERSMRALDFPPVSKNSVRDALTHLFDKAMIERAGIYIQISRGVAPRTHSFPQNAGVQTVMTVTKLSETHAYVNTGVAVITLKDFRWGRCDIKTVQLLPNVLAKQKALDKGVNDAIFVSDKGVVREATSSSVFFISGGKTVTHPLTPNILPGITRIMILDICRKKKIPVEERFYQVEDLYGADEVFLTGTTTEVTPVVTVDGRPVGE</sequence>
<dbReference type="Gene3D" id="3.20.10.10">
    <property type="entry name" value="D-amino Acid Aminotransferase, subunit A, domain 2"/>
    <property type="match status" value="1"/>
</dbReference>
<organism evidence="4">
    <name type="scientific">marine sediment metagenome</name>
    <dbReference type="NCBI Taxonomy" id="412755"/>
    <lineage>
        <taxon>unclassified sequences</taxon>
        <taxon>metagenomes</taxon>
        <taxon>ecological metagenomes</taxon>
    </lineage>
</organism>
<proteinExistence type="inferred from homology"/>
<keyword evidence="3" id="KW-0663">Pyridoxal phosphate</keyword>
<evidence type="ECO:0000313" key="4">
    <source>
        <dbReference type="EMBL" id="KKL70090.1"/>
    </source>
</evidence>
<dbReference type="PANTHER" id="PTHR42743">
    <property type="entry name" value="AMINO-ACID AMINOTRANSFERASE"/>
    <property type="match status" value="1"/>
</dbReference>
<gene>
    <name evidence="4" type="ORF">LCGC14_2108400</name>
</gene>
<dbReference type="AlphaFoldDB" id="A0A0F9GKZ9"/>
<comment type="similarity">
    <text evidence="2">Belongs to the class-IV pyridoxal-phosphate-dependent aminotransferase family.</text>
</comment>
<dbReference type="PANTHER" id="PTHR42743:SF10">
    <property type="entry name" value="D-ALANINE AMINOTRANSFERASE"/>
    <property type="match status" value="1"/>
</dbReference>
<dbReference type="GO" id="GO:0005829">
    <property type="term" value="C:cytosol"/>
    <property type="evidence" value="ECO:0007669"/>
    <property type="project" value="TreeGrafter"/>
</dbReference>
<evidence type="ECO:0000256" key="3">
    <source>
        <dbReference type="ARBA" id="ARBA00022898"/>
    </source>
</evidence>
<accession>A0A0F9GKZ9</accession>
<dbReference type="InterPro" id="IPR050571">
    <property type="entry name" value="Class-IV_PLP-Dep_Aminotrnsfr"/>
</dbReference>
<evidence type="ECO:0000256" key="2">
    <source>
        <dbReference type="ARBA" id="ARBA00009320"/>
    </source>
</evidence>
<reference evidence="4" key="1">
    <citation type="journal article" date="2015" name="Nature">
        <title>Complex archaea that bridge the gap between prokaryotes and eukaryotes.</title>
        <authorList>
            <person name="Spang A."/>
            <person name="Saw J.H."/>
            <person name="Jorgensen S.L."/>
            <person name="Zaremba-Niedzwiedzka K."/>
            <person name="Martijn J."/>
            <person name="Lind A.E."/>
            <person name="van Eijk R."/>
            <person name="Schleper C."/>
            <person name="Guy L."/>
            <person name="Ettema T.J."/>
        </authorList>
    </citation>
    <scope>NUCLEOTIDE SEQUENCE</scope>
</reference>
<dbReference type="SUPFAM" id="SSF56752">
    <property type="entry name" value="D-aminoacid aminotransferase-like PLP-dependent enzymes"/>
    <property type="match status" value="1"/>
</dbReference>
<comment type="cofactor">
    <cofactor evidence="1">
        <name>pyridoxal 5'-phosphate</name>
        <dbReference type="ChEBI" id="CHEBI:597326"/>
    </cofactor>
</comment>
<dbReference type="GO" id="GO:0008652">
    <property type="term" value="P:amino acid biosynthetic process"/>
    <property type="evidence" value="ECO:0007669"/>
    <property type="project" value="UniProtKB-ARBA"/>
</dbReference>
<dbReference type="Pfam" id="PF01063">
    <property type="entry name" value="Aminotran_4"/>
    <property type="match status" value="1"/>
</dbReference>
<dbReference type="InterPro" id="IPR043132">
    <property type="entry name" value="BCAT-like_C"/>
</dbReference>
<dbReference type="InterPro" id="IPR036038">
    <property type="entry name" value="Aminotransferase-like"/>
</dbReference>
<dbReference type="EMBL" id="LAZR01026000">
    <property type="protein sequence ID" value="KKL70090.1"/>
    <property type="molecule type" value="Genomic_DNA"/>
</dbReference>
<dbReference type="FunFam" id="3.20.10.10:FF:000002">
    <property type="entry name" value="D-alanine aminotransferase"/>
    <property type="match status" value="1"/>
</dbReference>
<dbReference type="InterPro" id="IPR043131">
    <property type="entry name" value="BCAT-like_N"/>
</dbReference>